<dbReference type="RefSeq" id="WP_378997754.1">
    <property type="nucleotide sequence ID" value="NZ_JBHSMT010000021.1"/>
</dbReference>
<feature type="transmembrane region" description="Helical" evidence="1">
    <location>
        <begin position="37"/>
        <end position="58"/>
    </location>
</feature>
<evidence type="ECO:0008006" key="4">
    <source>
        <dbReference type="Google" id="ProtNLM"/>
    </source>
</evidence>
<dbReference type="EMBL" id="JBHSMT010000021">
    <property type="protein sequence ID" value="MFC5474644.1"/>
    <property type="molecule type" value="Genomic_DNA"/>
</dbReference>
<keyword evidence="1" id="KW-0812">Transmembrane</keyword>
<keyword evidence="1" id="KW-0472">Membrane</keyword>
<reference evidence="3" key="1">
    <citation type="journal article" date="2019" name="Int. J. Syst. Evol. Microbiol.">
        <title>The Global Catalogue of Microorganisms (GCM) 10K type strain sequencing project: providing services to taxonomists for standard genome sequencing and annotation.</title>
        <authorList>
            <consortium name="The Broad Institute Genomics Platform"/>
            <consortium name="The Broad Institute Genome Sequencing Center for Infectious Disease"/>
            <person name="Wu L."/>
            <person name="Ma J."/>
        </authorList>
    </citation>
    <scope>NUCLEOTIDE SEQUENCE [LARGE SCALE GENOMIC DNA]</scope>
    <source>
        <strain evidence="3">JCM 17066</strain>
    </source>
</reference>
<name>A0ABW0M8W4_9BURK</name>
<evidence type="ECO:0000256" key="1">
    <source>
        <dbReference type="SAM" id="Phobius"/>
    </source>
</evidence>
<evidence type="ECO:0000313" key="3">
    <source>
        <dbReference type="Proteomes" id="UP001596045"/>
    </source>
</evidence>
<dbReference type="Proteomes" id="UP001596045">
    <property type="component" value="Unassembled WGS sequence"/>
</dbReference>
<comment type="caution">
    <text evidence="2">The sequence shown here is derived from an EMBL/GenBank/DDBJ whole genome shotgun (WGS) entry which is preliminary data.</text>
</comment>
<organism evidence="2 3">
    <name type="scientific">Paraherbaspirillum soli</name>
    <dbReference type="NCBI Taxonomy" id="631222"/>
    <lineage>
        <taxon>Bacteria</taxon>
        <taxon>Pseudomonadati</taxon>
        <taxon>Pseudomonadota</taxon>
        <taxon>Betaproteobacteria</taxon>
        <taxon>Burkholderiales</taxon>
        <taxon>Oxalobacteraceae</taxon>
        <taxon>Paraherbaspirillum</taxon>
    </lineage>
</organism>
<feature type="transmembrane region" description="Helical" evidence="1">
    <location>
        <begin position="64"/>
        <end position="84"/>
    </location>
</feature>
<proteinExistence type="predicted"/>
<gene>
    <name evidence="2" type="ORF">ACFPM8_11835</name>
</gene>
<evidence type="ECO:0000313" key="2">
    <source>
        <dbReference type="EMBL" id="MFC5474644.1"/>
    </source>
</evidence>
<keyword evidence="3" id="KW-1185">Reference proteome</keyword>
<accession>A0ABW0M8W4</accession>
<keyword evidence="1" id="KW-1133">Transmembrane helix</keyword>
<protein>
    <recommendedName>
        <fullName evidence="4">SMODS and SLOG-associating 2TM effector domain-containing protein</fullName>
    </recommendedName>
</protein>
<sequence length="175" mass="19864">MSNNEDPVWVVYDLYKTARLNVKYYSSRLARVERENLCLEILIAITAPTSAVAGIWFFKTDIGKILWVSLSAIATIAAVIKPFLGLPTRIKNIEHSLSGYRALESDLGDIVDQIKFDRGYTKPAQKMFDVAQKRKKLLVGSSPENRQNKALIEKYTSDVNKELPPNFFFVPRVQP</sequence>